<proteinExistence type="predicted"/>
<dbReference type="Proteomes" id="UP000199421">
    <property type="component" value="Unassembled WGS sequence"/>
</dbReference>
<protein>
    <submittedName>
        <fullName evidence="5">AraC-type DNA-binding protein</fullName>
    </submittedName>
</protein>
<dbReference type="Pfam" id="PF02311">
    <property type="entry name" value="AraC_binding"/>
    <property type="match status" value="1"/>
</dbReference>
<dbReference type="InterPro" id="IPR018060">
    <property type="entry name" value="HTH_AraC"/>
</dbReference>
<dbReference type="PROSITE" id="PS00041">
    <property type="entry name" value="HTH_ARAC_FAMILY_1"/>
    <property type="match status" value="1"/>
</dbReference>
<keyword evidence="2 5" id="KW-0238">DNA-binding</keyword>
<gene>
    <name evidence="5" type="ORF">SAMN05661044_00039</name>
</gene>
<evidence type="ECO:0000313" key="5">
    <source>
        <dbReference type="EMBL" id="SEK35554.1"/>
    </source>
</evidence>
<dbReference type="GO" id="GO:0043565">
    <property type="term" value="F:sequence-specific DNA binding"/>
    <property type="evidence" value="ECO:0007669"/>
    <property type="project" value="InterPro"/>
</dbReference>
<dbReference type="OrthoDB" id="9787988at2"/>
<dbReference type="SUPFAM" id="SSF51215">
    <property type="entry name" value="Regulatory protein AraC"/>
    <property type="match status" value="1"/>
</dbReference>
<dbReference type="SUPFAM" id="SSF46689">
    <property type="entry name" value="Homeodomain-like"/>
    <property type="match status" value="2"/>
</dbReference>
<evidence type="ECO:0000256" key="2">
    <source>
        <dbReference type="ARBA" id="ARBA00023125"/>
    </source>
</evidence>
<dbReference type="InterPro" id="IPR014710">
    <property type="entry name" value="RmlC-like_jellyroll"/>
</dbReference>
<dbReference type="InterPro" id="IPR018062">
    <property type="entry name" value="HTH_AraC-typ_CS"/>
</dbReference>
<dbReference type="Gene3D" id="2.60.120.10">
    <property type="entry name" value="Jelly Rolls"/>
    <property type="match status" value="1"/>
</dbReference>
<dbReference type="Gene3D" id="1.10.10.60">
    <property type="entry name" value="Homeodomain-like"/>
    <property type="match status" value="2"/>
</dbReference>
<keyword evidence="6" id="KW-1185">Reference proteome</keyword>
<dbReference type="STRING" id="407022.SAMN05661044_00039"/>
<name>A0A1H7GBV4_OLID1</name>
<dbReference type="InterPro" id="IPR003313">
    <property type="entry name" value="AraC-bd"/>
</dbReference>
<dbReference type="RefSeq" id="WP_093316320.1">
    <property type="nucleotide sequence ID" value="NZ_FOAF01000001.1"/>
</dbReference>
<sequence>MRAQLLSMQLKSIQSFSVRRDQEPTVNNWWHFHPEFELICIIQGTGTLLIEDRAVPFYDGDVFIIGPNQAHYCRFDDVFFIGDNCQQVDVKVVHFKEELFGAKFMNLPENAKLKSLLKQSEKGIKLTGAKGQLVGRMMATVLKSEGGLQLLRLIRILLEIAGEKIEFLTNMEPSGSLAFYQAERWKHIHEYVQQHFKEDIKVCDVASIANLGVSSFCRFFKSLTGQTFTHFVINMRIQEACKLLKENSMNIKQVCFESGFRNFTSFHKYFKAIAGMSPLAFRQEAVKATN</sequence>
<feature type="domain" description="HTH araC/xylS-type" evidence="4">
    <location>
        <begin position="186"/>
        <end position="284"/>
    </location>
</feature>
<reference evidence="6" key="1">
    <citation type="submission" date="2016-10" db="EMBL/GenBank/DDBJ databases">
        <authorList>
            <person name="Varghese N."/>
            <person name="Submissions S."/>
        </authorList>
    </citation>
    <scope>NUCLEOTIDE SEQUENCE [LARGE SCALE GENOMIC DNA]</scope>
    <source>
        <strain evidence="6">DSM 18733</strain>
    </source>
</reference>
<dbReference type="AlphaFoldDB" id="A0A1H7GBV4"/>
<dbReference type="GO" id="GO:0003700">
    <property type="term" value="F:DNA-binding transcription factor activity"/>
    <property type="evidence" value="ECO:0007669"/>
    <property type="project" value="InterPro"/>
</dbReference>
<accession>A0A1H7GBV4</accession>
<dbReference type="InterPro" id="IPR009057">
    <property type="entry name" value="Homeodomain-like_sf"/>
</dbReference>
<dbReference type="PROSITE" id="PS01124">
    <property type="entry name" value="HTH_ARAC_FAMILY_2"/>
    <property type="match status" value="1"/>
</dbReference>
<evidence type="ECO:0000256" key="3">
    <source>
        <dbReference type="ARBA" id="ARBA00023163"/>
    </source>
</evidence>
<dbReference type="Pfam" id="PF12833">
    <property type="entry name" value="HTH_18"/>
    <property type="match status" value="1"/>
</dbReference>
<keyword evidence="1" id="KW-0805">Transcription regulation</keyword>
<organism evidence="5 6">
    <name type="scientific">Olivibacter domesticus</name>
    <name type="common">Pseudosphingobacterium domesticum</name>
    <dbReference type="NCBI Taxonomy" id="407022"/>
    <lineage>
        <taxon>Bacteria</taxon>
        <taxon>Pseudomonadati</taxon>
        <taxon>Bacteroidota</taxon>
        <taxon>Sphingobacteriia</taxon>
        <taxon>Sphingobacteriales</taxon>
        <taxon>Sphingobacteriaceae</taxon>
        <taxon>Olivibacter</taxon>
    </lineage>
</organism>
<evidence type="ECO:0000259" key="4">
    <source>
        <dbReference type="PROSITE" id="PS01124"/>
    </source>
</evidence>
<dbReference type="PANTHER" id="PTHR43280:SF27">
    <property type="entry name" value="TRANSCRIPTIONAL REGULATOR MTLR"/>
    <property type="match status" value="1"/>
</dbReference>
<keyword evidence="3" id="KW-0804">Transcription</keyword>
<dbReference type="SMART" id="SM00342">
    <property type="entry name" value="HTH_ARAC"/>
    <property type="match status" value="1"/>
</dbReference>
<dbReference type="PANTHER" id="PTHR43280">
    <property type="entry name" value="ARAC-FAMILY TRANSCRIPTIONAL REGULATOR"/>
    <property type="match status" value="1"/>
</dbReference>
<dbReference type="EMBL" id="FOAF01000001">
    <property type="protein sequence ID" value="SEK35554.1"/>
    <property type="molecule type" value="Genomic_DNA"/>
</dbReference>
<dbReference type="InterPro" id="IPR037923">
    <property type="entry name" value="HTH-like"/>
</dbReference>
<evidence type="ECO:0000313" key="6">
    <source>
        <dbReference type="Proteomes" id="UP000199421"/>
    </source>
</evidence>
<evidence type="ECO:0000256" key="1">
    <source>
        <dbReference type="ARBA" id="ARBA00023015"/>
    </source>
</evidence>